<evidence type="ECO:0000256" key="1">
    <source>
        <dbReference type="SAM" id="Phobius"/>
    </source>
</evidence>
<organism evidence="2 3">
    <name type="scientific">Anaeramoeba flamelloides</name>
    <dbReference type="NCBI Taxonomy" id="1746091"/>
    <lineage>
        <taxon>Eukaryota</taxon>
        <taxon>Metamonada</taxon>
        <taxon>Anaeramoebidae</taxon>
        <taxon>Anaeramoeba</taxon>
    </lineage>
</organism>
<evidence type="ECO:0008006" key="4">
    <source>
        <dbReference type="Google" id="ProtNLM"/>
    </source>
</evidence>
<dbReference type="Proteomes" id="UP001146793">
    <property type="component" value="Unassembled WGS sequence"/>
</dbReference>
<feature type="transmembrane region" description="Helical" evidence="1">
    <location>
        <begin position="121"/>
        <end position="141"/>
    </location>
</feature>
<keyword evidence="1" id="KW-0472">Membrane</keyword>
<evidence type="ECO:0000313" key="2">
    <source>
        <dbReference type="EMBL" id="KAJ3449510.1"/>
    </source>
</evidence>
<proteinExistence type="predicted"/>
<comment type="caution">
    <text evidence="2">The sequence shown here is derived from an EMBL/GenBank/DDBJ whole genome shotgun (WGS) entry which is preliminary data.</text>
</comment>
<evidence type="ECO:0000313" key="3">
    <source>
        <dbReference type="Proteomes" id="UP001146793"/>
    </source>
</evidence>
<keyword evidence="1" id="KW-1133">Transmembrane helix</keyword>
<protein>
    <recommendedName>
        <fullName evidence="4">PRA1 family protein</fullName>
    </recommendedName>
</protein>
<reference evidence="2" key="1">
    <citation type="submission" date="2022-08" db="EMBL/GenBank/DDBJ databases">
        <title>Novel sulphate-reducing endosymbionts in the free-living metamonad Anaeramoeba.</title>
        <authorList>
            <person name="Jerlstrom-Hultqvist J."/>
            <person name="Cepicka I."/>
            <person name="Gallot-Lavallee L."/>
            <person name="Salas-Leiva D."/>
            <person name="Curtis B.A."/>
            <person name="Zahonova K."/>
            <person name="Pipaliya S."/>
            <person name="Dacks J."/>
            <person name="Roger A.J."/>
        </authorList>
    </citation>
    <scope>NUCLEOTIDE SEQUENCE</scope>
    <source>
        <strain evidence="2">Busselton2</strain>
    </source>
</reference>
<sequence>MNEINSADLMDFRKENESIVTLSDTKYSDFRLGLRKIIQKYNPVNTMSKRHFTKIFNSINGLDKIGKFYCFLIISNFFSIFCCFLFETNLILIISGIFLYFSTNLDKKSMEVISKLKKKMLIFKQLVLIIIGFSLIIPSLLSNNFFRVLRCLTLHTTILYNSAFQLYAIEPKLFNIILYDD</sequence>
<feature type="transmembrane region" description="Helical" evidence="1">
    <location>
        <begin position="77"/>
        <end position="101"/>
    </location>
</feature>
<name>A0AAV8A799_9EUKA</name>
<accession>A0AAV8A799</accession>
<keyword evidence="1" id="KW-0812">Transmembrane</keyword>
<gene>
    <name evidence="2" type="ORF">M0812_05662</name>
</gene>
<dbReference type="AlphaFoldDB" id="A0AAV8A799"/>
<dbReference type="EMBL" id="JANTQA010000012">
    <property type="protein sequence ID" value="KAJ3449510.1"/>
    <property type="molecule type" value="Genomic_DNA"/>
</dbReference>